<organism evidence="2 3">
    <name type="scientific">Elysia crispata</name>
    <name type="common">lettuce slug</name>
    <dbReference type="NCBI Taxonomy" id="231223"/>
    <lineage>
        <taxon>Eukaryota</taxon>
        <taxon>Metazoa</taxon>
        <taxon>Spiralia</taxon>
        <taxon>Lophotrochozoa</taxon>
        <taxon>Mollusca</taxon>
        <taxon>Gastropoda</taxon>
        <taxon>Heterobranchia</taxon>
        <taxon>Euthyneura</taxon>
        <taxon>Panpulmonata</taxon>
        <taxon>Sacoglossa</taxon>
        <taxon>Placobranchoidea</taxon>
        <taxon>Plakobranchidae</taxon>
        <taxon>Elysia</taxon>
    </lineage>
</organism>
<evidence type="ECO:0000313" key="3">
    <source>
        <dbReference type="Proteomes" id="UP001283361"/>
    </source>
</evidence>
<proteinExistence type="predicted"/>
<protein>
    <submittedName>
        <fullName evidence="2">Uncharacterized protein</fullName>
    </submittedName>
</protein>
<keyword evidence="3" id="KW-1185">Reference proteome</keyword>
<sequence length="143" mass="16486">MEGKAKKKGKQRRRGSKEEGEAKKKGKQRRSAQNLKQVDNLRAGRPKICLVVLFALGNLLLDCVSQVGLREFSTREDWVMHPFLCRAIFPGNSDISGLFKRSKRSTNRNFVSLQYPPDMARELTLWILLVDFPKERLKKITEI</sequence>
<comment type="caution">
    <text evidence="2">The sequence shown here is derived from an EMBL/GenBank/DDBJ whole genome shotgun (WGS) entry which is preliminary data.</text>
</comment>
<evidence type="ECO:0000313" key="2">
    <source>
        <dbReference type="EMBL" id="KAK3731968.1"/>
    </source>
</evidence>
<reference evidence="2" key="1">
    <citation type="journal article" date="2023" name="G3 (Bethesda)">
        <title>A reference genome for the long-term kleptoplast-retaining sea slug Elysia crispata morphotype clarki.</title>
        <authorList>
            <person name="Eastman K.E."/>
            <person name="Pendleton A.L."/>
            <person name="Shaikh M.A."/>
            <person name="Suttiyut T."/>
            <person name="Ogas R."/>
            <person name="Tomko P."/>
            <person name="Gavelis G."/>
            <person name="Widhalm J.R."/>
            <person name="Wisecaver J.H."/>
        </authorList>
    </citation>
    <scope>NUCLEOTIDE SEQUENCE</scope>
    <source>
        <strain evidence="2">ECLA1</strain>
    </source>
</reference>
<accession>A0AAE0Y3X1</accession>
<dbReference type="Proteomes" id="UP001283361">
    <property type="component" value="Unassembled WGS sequence"/>
</dbReference>
<dbReference type="EMBL" id="JAWDGP010006982">
    <property type="protein sequence ID" value="KAK3731968.1"/>
    <property type="molecule type" value="Genomic_DNA"/>
</dbReference>
<dbReference type="AlphaFoldDB" id="A0AAE0Y3X1"/>
<evidence type="ECO:0000256" key="1">
    <source>
        <dbReference type="SAM" id="MobiDB-lite"/>
    </source>
</evidence>
<name>A0AAE0Y3X1_9GAST</name>
<feature type="region of interest" description="Disordered" evidence="1">
    <location>
        <begin position="1"/>
        <end position="37"/>
    </location>
</feature>
<gene>
    <name evidence="2" type="ORF">RRG08_045027</name>
</gene>
<feature type="compositionally biased region" description="Basic residues" evidence="1">
    <location>
        <begin position="1"/>
        <end position="15"/>
    </location>
</feature>